<dbReference type="AlphaFoldDB" id="A0A1R1XPL4"/>
<comment type="caution">
    <text evidence="2">The sequence shown here is derived from an EMBL/GenBank/DDBJ whole genome shotgun (WGS) entry which is preliminary data.</text>
</comment>
<organism evidence="2 3">
    <name type="scientific">Smittium culicis</name>
    <dbReference type="NCBI Taxonomy" id="133412"/>
    <lineage>
        <taxon>Eukaryota</taxon>
        <taxon>Fungi</taxon>
        <taxon>Fungi incertae sedis</taxon>
        <taxon>Zoopagomycota</taxon>
        <taxon>Kickxellomycotina</taxon>
        <taxon>Harpellomycetes</taxon>
        <taxon>Harpellales</taxon>
        <taxon>Legeriomycetaceae</taxon>
        <taxon>Smittium</taxon>
    </lineage>
</organism>
<protein>
    <submittedName>
        <fullName evidence="2">Uncharacterized protein</fullName>
    </submittedName>
</protein>
<evidence type="ECO:0000256" key="1">
    <source>
        <dbReference type="SAM" id="MobiDB-lite"/>
    </source>
</evidence>
<feature type="compositionally biased region" description="Polar residues" evidence="1">
    <location>
        <begin position="44"/>
        <end position="56"/>
    </location>
</feature>
<feature type="region of interest" description="Disordered" evidence="1">
    <location>
        <begin position="338"/>
        <end position="365"/>
    </location>
</feature>
<name>A0A1R1XPL4_9FUNG</name>
<dbReference type="OrthoDB" id="10355911at2759"/>
<accession>A0A1R1XPL4</accession>
<proteinExistence type="predicted"/>
<keyword evidence="3" id="KW-1185">Reference proteome</keyword>
<feature type="compositionally biased region" description="Polar residues" evidence="1">
    <location>
        <begin position="397"/>
        <end position="419"/>
    </location>
</feature>
<sequence length="464" mass="52308">MLVELSCSENGEAVSPNISLKLKKDESVFNESREYLKSKAAGNYSDSESISTQKINHNSKKSKRDFFLSSKGKHDERNKESLDIKSSIATTEHLSGNQDMYLDTQGSNKIMKCYSEEVGDNYEKIKKAYREKVLKKKKSKNSPNNNVVMMINSESDAHYCTDDFTTDSSESDLEYEVGSDNNIIINFNHINDIPSYRQNSSFIGKDIESSDMEALDSPDSYSLNPIDKLNINSSFFRLEQGHCSESSCQDSAESYKQNVESFYDQYHSNEEFDPLGHDDYSPTEENFNLNLNSEIDFINSSFENIAFNESAMKFDEEKYKPSAEIKISSLNVVSSDLPSLLETDNNKPDGHRGSTSSQETEITEFSNNRFTKYKLRKPKDVGSIETNHKANRYCSKGYNSTDSESEITSPHSAETSVSANSGYSSFLNEFMSKKNSKLPGGLASISSFKKITNAEKLELPPRKN</sequence>
<gene>
    <name evidence="2" type="ORF">AYI70_g6511</name>
</gene>
<feature type="region of interest" description="Disordered" evidence="1">
    <location>
        <begin position="39"/>
        <end position="80"/>
    </location>
</feature>
<feature type="compositionally biased region" description="Polar residues" evidence="1">
    <location>
        <begin position="353"/>
        <end position="365"/>
    </location>
</feature>
<evidence type="ECO:0000313" key="2">
    <source>
        <dbReference type="EMBL" id="OMJ16570.1"/>
    </source>
</evidence>
<dbReference type="Proteomes" id="UP000187283">
    <property type="component" value="Unassembled WGS sequence"/>
</dbReference>
<reference evidence="2 3" key="1">
    <citation type="submission" date="2017-01" db="EMBL/GenBank/DDBJ databases">
        <authorList>
            <person name="Mah S.A."/>
            <person name="Swanson W.J."/>
            <person name="Moy G.W."/>
            <person name="Vacquier V.D."/>
        </authorList>
    </citation>
    <scope>NUCLEOTIDE SEQUENCE [LARGE SCALE GENOMIC DNA]</scope>
    <source>
        <strain evidence="2 3">GSMNP</strain>
    </source>
</reference>
<dbReference type="EMBL" id="LSSN01002296">
    <property type="protein sequence ID" value="OMJ16570.1"/>
    <property type="molecule type" value="Genomic_DNA"/>
</dbReference>
<evidence type="ECO:0000313" key="3">
    <source>
        <dbReference type="Proteomes" id="UP000187283"/>
    </source>
</evidence>
<feature type="region of interest" description="Disordered" evidence="1">
    <location>
        <begin position="395"/>
        <end position="419"/>
    </location>
</feature>